<reference evidence="1" key="1">
    <citation type="submission" date="2014-09" db="EMBL/GenBank/DDBJ databases">
        <authorList>
            <person name="Magalhaes I.L.F."/>
            <person name="Oliveira U."/>
            <person name="Santos F.R."/>
            <person name="Vidigal T.H.D.A."/>
            <person name="Brescovit A.D."/>
            <person name="Santos A.J."/>
        </authorList>
    </citation>
    <scope>NUCLEOTIDE SEQUENCE</scope>
    <source>
        <tissue evidence="1">Shoot tissue taken approximately 20 cm above the soil surface</tissue>
    </source>
</reference>
<reference evidence="1" key="2">
    <citation type="journal article" date="2015" name="Data Brief">
        <title>Shoot transcriptome of the giant reed, Arundo donax.</title>
        <authorList>
            <person name="Barrero R.A."/>
            <person name="Guerrero F.D."/>
            <person name="Moolhuijzen P."/>
            <person name="Goolsby J.A."/>
            <person name="Tidwell J."/>
            <person name="Bellgard S.E."/>
            <person name="Bellgard M.I."/>
        </authorList>
    </citation>
    <scope>NUCLEOTIDE SEQUENCE</scope>
    <source>
        <tissue evidence="1">Shoot tissue taken approximately 20 cm above the soil surface</tissue>
    </source>
</reference>
<sequence>MGRRWRRR</sequence>
<name>A0A0A9HN69_ARUDO</name>
<accession>A0A0A9HN69</accession>
<evidence type="ECO:0000313" key="1">
    <source>
        <dbReference type="EMBL" id="JAE36341.1"/>
    </source>
</evidence>
<protein>
    <submittedName>
        <fullName evidence="1">Uncharacterized protein</fullName>
    </submittedName>
</protein>
<proteinExistence type="predicted"/>
<organism evidence="1">
    <name type="scientific">Arundo donax</name>
    <name type="common">Giant reed</name>
    <name type="synonym">Donax arundinaceus</name>
    <dbReference type="NCBI Taxonomy" id="35708"/>
    <lineage>
        <taxon>Eukaryota</taxon>
        <taxon>Viridiplantae</taxon>
        <taxon>Streptophyta</taxon>
        <taxon>Embryophyta</taxon>
        <taxon>Tracheophyta</taxon>
        <taxon>Spermatophyta</taxon>
        <taxon>Magnoliopsida</taxon>
        <taxon>Liliopsida</taxon>
        <taxon>Poales</taxon>
        <taxon>Poaceae</taxon>
        <taxon>PACMAD clade</taxon>
        <taxon>Arundinoideae</taxon>
        <taxon>Arundineae</taxon>
        <taxon>Arundo</taxon>
    </lineage>
</organism>
<dbReference type="EMBL" id="GBRH01161555">
    <property type="protein sequence ID" value="JAE36341.1"/>
    <property type="molecule type" value="Transcribed_RNA"/>
</dbReference>